<sequence length="267" mass="29637">MASLLVRPTAPDTQGAVINVTPESAGWTHVGFRVHTLAKGQRLEASSNDQEVCLVLLTGRATVTCGEHCFEDIGQRMDIFEQIPPYAVYLPDHVSYAVEATTDLELAVCVAPGQGNHAPRLIAPDSIKQSTRGQGTNTRHVHDILPETEPADSLLVVEVFTPAGNWSSYPPHKHDVDNLPHETLLEETYYHRINPEQGFAFQRVYTDDRSLDETMAVENGCCVLVPKGYHPVGAAHGYSLYYLNVMAGPKRAWKFHNDPDHEWLMNV</sequence>
<dbReference type="InterPro" id="IPR024203">
    <property type="entry name" value="Deoxy-glucuronate_isom_IolB"/>
</dbReference>
<evidence type="ECO:0000256" key="1">
    <source>
        <dbReference type="ARBA" id="ARBA00023235"/>
    </source>
</evidence>
<dbReference type="InterPro" id="IPR014710">
    <property type="entry name" value="RmlC-like_jellyroll"/>
</dbReference>
<dbReference type="PIRSF" id="PIRSF036628">
    <property type="entry name" value="IolB"/>
    <property type="match status" value="1"/>
</dbReference>
<evidence type="ECO:0000313" key="2">
    <source>
        <dbReference type="EMBL" id="RBI65609.1"/>
    </source>
</evidence>
<dbReference type="AlphaFoldDB" id="A0A365TIZ1"/>
<dbReference type="OrthoDB" id="6121073at2"/>
<dbReference type="Gene3D" id="2.60.120.10">
    <property type="entry name" value="Jelly Rolls"/>
    <property type="match status" value="2"/>
</dbReference>
<protein>
    <submittedName>
        <fullName evidence="2">5-deoxy-glucuronate isomerase</fullName>
        <ecNumber evidence="2">5.3.1.30</ecNumber>
    </submittedName>
</protein>
<comment type="caution">
    <text evidence="2">The sequence shown here is derived from an EMBL/GenBank/DDBJ whole genome shotgun (WGS) entry which is preliminary data.</text>
</comment>
<accession>A0A365TIZ1</accession>
<name>A0A365TIZ1_9GAMM</name>
<dbReference type="GO" id="GO:0019310">
    <property type="term" value="P:inositol catabolic process"/>
    <property type="evidence" value="ECO:0007669"/>
    <property type="project" value="InterPro"/>
</dbReference>
<evidence type="ECO:0000313" key="3">
    <source>
        <dbReference type="Proteomes" id="UP000252204"/>
    </source>
</evidence>
<proteinExistence type="predicted"/>
<dbReference type="EC" id="5.3.1.30" evidence="2"/>
<dbReference type="PANTHER" id="PTHR39193:SF1">
    <property type="entry name" value="5-DEOXY-GLUCURONATE ISOMERASE"/>
    <property type="match status" value="1"/>
</dbReference>
<dbReference type="NCBIfam" id="TIGR04378">
    <property type="entry name" value="myo_inos_iolB"/>
    <property type="match status" value="1"/>
</dbReference>
<keyword evidence="1 2" id="KW-0413">Isomerase</keyword>
<reference evidence="3" key="1">
    <citation type="submission" date="2018-06" db="EMBL/GenBank/DDBJ databases">
        <title>Whole genome sequencing of four bacterial strains from South Shetland trench revealing bio-synthetic gene clusters.</title>
        <authorList>
            <person name="Abdel-Mageed W.M."/>
            <person name="Lehri B."/>
            <person name="Jarmusch S."/>
            <person name="Miranda K."/>
            <person name="Goodfellow M."/>
            <person name="Jaspars M."/>
            <person name="Karlyshev A.V."/>
        </authorList>
    </citation>
    <scope>NUCLEOTIDE SEQUENCE [LARGE SCALE GENOMIC DNA]</scope>
    <source>
        <strain evidence="3">SST4</strain>
    </source>
</reference>
<organism evidence="2 3">
    <name type="scientific">Vreelandella sulfidaeris</name>
    <dbReference type="NCBI Taxonomy" id="115553"/>
    <lineage>
        <taxon>Bacteria</taxon>
        <taxon>Pseudomonadati</taxon>
        <taxon>Pseudomonadota</taxon>
        <taxon>Gammaproteobacteria</taxon>
        <taxon>Oceanospirillales</taxon>
        <taxon>Halomonadaceae</taxon>
        <taxon>Vreelandella</taxon>
    </lineage>
</organism>
<dbReference type="GO" id="GO:0102482">
    <property type="term" value="F:5-deoxy-D-glucuronate isomerase activity"/>
    <property type="evidence" value="ECO:0007669"/>
    <property type="project" value="UniProtKB-EC"/>
</dbReference>
<dbReference type="InterPro" id="IPR011051">
    <property type="entry name" value="RmlC_Cupin_sf"/>
</dbReference>
<gene>
    <name evidence="2" type="primary">iolB</name>
    <name evidence="2" type="ORF">DQ400_17660</name>
</gene>
<dbReference type="PANTHER" id="PTHR39193">
    <property type="entry name" value="5-DEOXY-GLUCURONATE ISOMERASE"/>
    <property type="match status" value="1"/>
</dbReference>
<dbReference type="SUPFAM" id="SSF51182">
    <property type="entry name" value="RmlC-like cupins"/>
    <property type="match status" value="1"/>
</dbReference>
<dbReference type="InterPro" id="IPR021120">
    <property type="entry name" value="KduI/IolB_isomerase"/>
</dbReference>
<dbReference type="Pfam" id="PF04962">
    <property type="entry name" value="KduI"/>
    <property type="match status" value="1"/>
</dbReference>
<dbReference type="EMBL" id="QNTU01000016">
    <property type="protein sequence ID" value="RBI65609.1"/>
    <property type="molecule type" value="Genomic_DNA"/>
</dbReference>
<dbReference type="Proteomes" id="UP000252204">
    <property type="component" value="Unassembled WGS sequence"/>
</dbReference>
<keyword evidence="3" id="KW-1185">Reference proteome</keyword>
<dbReference type="GO" id="GO:0008880">
    <property type="term" value="F:glucuronate isomerase activity"/>
    <property type="evidence" value="ECO:0007669"/>
    <property type="project" value="InterPro"/>
</dbReference>
<dbReference type="RefSeq" id="WP_113270984.1">
    <property type="nucleotide sequence ID" value="NZ_QNTU01000016.1"/>
</dbReference>